<name>A0ABX5YHD8_9PLAN</name>
<evidence type="ECO:0000313" key="3">
    <source>
        <dbReference type="Proteomes" id="UP000322887"/>
    </source>
</evidence>
<organism evidence="2 3">
    <name type="scientific">Gimesia maris</name>
    <dbReference type="NCBI Taxonomy" id="122"/>
    <lineage>
        <taxon>Bacteria</taxon>
        <taxon>Pseudomonadati</taxon>
        <taxon>Planctomycetota</taxon>
        <taxon>Planctomycetia</taxon>
        <taxon>Planctomycetales</taxon>
        <taxon>Planctomycetaceae</taxon>
        <taxon>Gimesia</taxon>
    </lineage>
</organism>
<evidence type="ECO:0000313" key="2">
    <source>
        <dbReference type="EMBL" id="QEG15083.1"/>
    </source>
</evidence>
<dbReference type="EMBL" id="CP042910">
    <property type="protein sequence ID" value="QEG15083.1"/>
    <property type="molecule type" value="Genomic_DNA"/>
</dbReference>
<accession>A0ABX5YHD8</accession>
<sequence>MPDPIQKHCQSITVPTPSRGLNKESPHETVAGNVMKTSLFMTKYETLNC</sequence>
<protein>
    <submittedName>
        <fullName evidence="2">Uncharacterized protein</fullName>
    </submittedName>
</protein>
<evidence type="ECO:0000256" key="1">
    <source>
        <dbReference type="SAM" id="MobiDB-lite"/>
    </source>
</evidence>
<proteinExistence type="predicted"/>
<dbReference type="Proteomes" id="UP000322887">
    <property type="component" value="Chromosome"/>
</dbReference>
<gene>
    <name evidence="2" type="ORF">GmarT_09210</name>
</gene>
<reference evidence="2 3" key="1">
    <citation type="submission" date="2019-08" db="EMBL/GenBank/DDBJ databases">
        <title>Deep-cultivation of Planctomycetes and their phenomic and genomic characterization uncovers novel biology.</title>
        <authorList>
            <person name="Wiegand S."/>
            <person name="Jogler M."/>
            <person name="Boedeker C."/>
            <person name="Pinto D."/>
            <person name="Vollmers J."/>
            <person name="Rivas-Marin E."/>
            <person name="Kohn T."/>
            <person name="Peeters S.H."/>
            <person name="Heuer A."/>
            <person name="Rast P."/>
            <person name="Oberbeckmann S."/>
            <person name="Bunk B."/>
            <person name="Jeske O."/>
            <person name="Meyerdierks A."/>
            <person name="Storesund J.E."/>
            <person name="Kallscheuer N."/>
            <person name="Luecker S."/>
            <person name="Lage O.M."/>
            <person name="Pohl T."/>
            <person name="Merkel B.J."/>
            <person name="Hornburger P."/>
            <person name="Mueller R.-W."/>
            <person name="Bruemmer F."/>
            <person name="Labrenz M."/>
            <person name="Spormann A.M."/>
            <person name="Op den Camp H."/>
            <person name="Overmann J."/>
            <person name="Amann R."/>
            <person name="Jetten M.S.M."/>
            <person name="Mascher T."/>
            <person name="Medema M.H."/>
            <person name="Devos D.P."/>
            <person name="Kaster A.-K."/>
            <person name="Ovreas L."/>
            <person name="Rohde M."/>
            <person name="Galperin M.Y."/>
            <person name="Jogler C."/>
        </authorList>
    </citation>
    <scope>NUCLEOTIDE SEQUENCE [LARGE SCALE GENOMIC DNA]</scope>
    <source>
        <strain evidence="2 3">DSM 8797</strain>
    </source>
</reference>
<feature type="region of interest" description="Disordered" evidence="1">
    <location>
        <begin position="1"/>
        <end position="26"/>
    </location>
</feature>
<keyword evidence="3" id="KW-1185">Reference proteome</keyword>